<evidence type="ECO:0000313" key="2">
    <source>
        <dbReference type="Proteomes" id="UP000579153"/>
    </source>
</evidence>
<gene>
    <name evidence="1" type="ORF">HD596_009283</name>
</gene>
<dbReference type="SUPFAM" id="SSF53335">
    <property type="entry name" value="S-adenosyl-L-methionine-dependent methyltransferases"/>
    <property type="match status" value="1"/>
</dbReference>
<name>A0A7W9GF06_9ACTN</name>
<evidence type="ECO:0008006" key="3">
    <source>
        <dbReference type="Google" id="ProtNLM"/>
    </source>
</evidence>
<dbReference type="Gene3D" id="3.40.50.150">
    <property type="entry name" value="Vaccinia Virus protein VP39"/>
    <property type="match status" value="1"/>
</dbReference>
<dbReference type="AlphaFoldDB" id="A0A7W9GF06"/>
<evidence type="ECO:0000313" key="1">
    <source>
        <dbReference type="EMBL" id="MBB5782527.1"/>
    </source>
</evidence>
<dbReference type="InterPro" id="IPR006764">
    <property type="entry name" value="SAM_dep_MeTrfase_SAV2177_type"/>
</dbReference>
<dbReference type="Pfam" id="PF04672">
    <property type="entry name" value="Methyltransf_19"/>
    <property type="match status" value="1"/>
</dbReference>
<reference evidence="1 2" key="1">
    <citation type="submission" date="2020-08" db="EMBL/GenBank/DDBJ databases">
        <title>Sequencing the genomes of 1000 actinobacteria strains.</title>
        <authorList>
            <person name="Klenk H.-P."/>
        </authorList>
    </citation>
    <scope>NUCLEOTIDE SEQUENCE [LARGE SCALE GENOMIC DNA]</scope>
    <source>
        <strain evidence="1 2">DSM 45507</strain>
    </source>
</reference>
<dbReference type="InterPro" id="IPR029063">
    <property type="entry name" value="SAM-dependent_MTases_sf"/>
</dbReference>
<dbReference type="PIRSF" id="PIRSF017393">
    <property type="entry name" value="MTase_SAV2177"/>
    <property type="match status" value="1"/>
</dbReference>
<dbReference type="EMBL" id="JACHMB010000001">
    <property type="protein sequence ID" value="MBB5782527.1"/>
    <property type="molecule type" value="Genomic_DNA"/>
</dbReference>
<proteinExistence type="predicted"/>
<protein>
    <recommendedName>
        <fullName evidence="3">S-adenosyl methyltransferase</fullName>
    </recommendedName>
</protein>
<organism evidence="1 2">
    <name type="scientific">Nonomuraea jabiensis</name>
    <dbReference type="NCBI Taxonomy" id="882448"/>
    <lineage>
        <taxon>Bacteria</taxon>
        <taxon>Bacillati</taxon>
        <taxon>Actinomycetota</taxon>
        <taxon>Actinomycetes</taxon>
        <taxon>Streptosporangiales</taxon>
        <taxon>Streptosporangiaceae</taxon>
        <taxon>Nonomuraea</taxon>
    </lineage>
</organism>
<accession>A0A7W9GF06</accession>
<keyword evidence="2" id="KW-1185">Reference proteome</keyword>
<dbReference type="Proteomes" id="UP000579153">
    <property type="component" value="Unassembled WGS sequence"/>
</dbReference>
<sequence length="262" mass="28248">MDADPRIDRTKPHSARVWNYLLGGQDNYDVDREAGDTLLRVFPDFAQVATLQREFLRRAVTYLVTEAGIRQFLDIGSGLPTADNTHEVAQRLAPESRVVYVDNDPLVLVHARALLAGTPQGRTAYVEADVRDPGTILAAAAETLDFSRPIGLMMLSIAGQIPDDDLAANLVRRYVAALPPGSHLALSDGADVNPSLVAAVSSYNERAAFPYTLRSPERLAVHFEGLELVDPGVVSTPLWRPPAGAPPQPAVINAVCGVGRKP</sequence>
<dbReference type="RefSeq" id="WP_185075598.1">
    <property type="nucleotide sequence ID" value="NZ_JACHMB010000001.1"/>
</dbReference>
<comment type="caution">
    <text evidence="1">The sequence shown here is derived from an EMBL/GenBank/DDBJ whole genome shotgun (WGS) entry which is preliminary data.</text>
</comment>